<comment type="similarity">
    <text evidence="1">Belongs to the transferase hexapeptide repeat family.</text>
</comment>
<dbReference type="RefSeq" id="WP_025911575.1">
    <property type="nucleotide sequence ID" value="NZ_KQ758690.1"/>
</dbReference>
<comment type="caution">
    <text evidence="4">The sequence shown here is derived from an EMBL/GenBank/DDBJ whole genome shotgun (WGS) entry which is preliminary data.</text>
</comment>
<evidence type="ECO:0000256" key="1">
    <source>
        <dbReference type="ARBA" id="ARBA00007274"/>
    </source>
</evidence>
<dbReference type="InterPro" id="IPR056729">
    <property type="entry name" value="GMPPB_C"/>
</dbReference>
<sequence length="368" mass="41616">MKAIILAGGRGTRLQPLTNDVPKPMLPLYEYPVIEYIVELLKKYGINEIGITLQYLPEQIMNYFGDGKKWGVSITYFIEEMPLGTAGGVKKADWFIEEECIIISGDAVTDLNLANVIAFHRQHQSEMTIVTKLVPDVTHYGLVSANDKNEVTRFIEKPKQYEATGNLINTGIYVIHKSILNSISREGAVDFSFDVIPALLKNNRKVYHYTTANYWIDIGQLHHYRQAHYDLYEKLFGSNSLNHISDTAVIAEDVKVIPPVYIGEEVQIRSGCTIGPWAVIGKNSHINSNATIRKSVLMNDVIVKKNCFLYDVALEHGMILERESVLLNDKAESGAVARVFDVKTKPLFSIAKFMNQFSLRVQKQKKEF</sequence>
<dbReference type="SUPFAM" id="SSF53448">
    <property type="entry name" value="Nucleotide-diphospho-sugar transferases"/>
    <property type="match status" value="1"/>
</dbReference>
<evidence type="ECO:0000313" key="5">
    <source>
        <dbReference type="Proteomes" id="UP000053681"/>
    </source>
</evidence>
<name>A0A0V8JHS7_9BACI</name>
<dbReference type="EMBL" id="LNQP01000075">
    <property type="protein sequence ID" value="KSU86612.1"/>
    <property type="molecule type" value="Genomic_DNA"/>
</dbReference>
<dbReference type="GeneID" id="93683716"/>
<dbReference type="InterPro" id="IPR011004">
    <property type="entry name" value="Trimer_LpxA-like_sf"/>
</dbReference>
<evidence type="ECO:0000313" key="4">
    <source>
        <dbReference type="EMBL" id="KSU86612.1"/>
    </source>
</evidence>
<protein>
    <submittedName>
        <fullName evidence="4">Uncharacterized protein</fullName>
    </submittedName>
</protein>
<dbReference type="SUPFAM" id="SSF51161">
    <property type="entry name" value="Trimeric LpxA-like enzymes"/>
    <property type="match status" value="1"/>
</dbReference>
<dbReference type="CDD" id="cd04181">
    <property type="entry name" value="NTP_transferase"/>
    <property type="match status" value="1"/>
</dbReference>
<reference evidence="4 5" key="1">
    <citation type="submission" date="2015-11" db="EMBL/GenBank/DDBJ databases">
        <title>Bacillus caseinolyticus sp nov.</title>
        <authorList>
            <person name="Dastager S.G."/>
            <person name="Mawlankar R."/>
        </authorList>
    </citation>
    <scope>NUCLEOTIDE SEQUENCE [LARGE SCALE GENOMIC DNA]</scope>
    <source>
        <strain evidence="4 5">SGD-V-76</strain>
    </source>
</reference>
<organism evidence="4 5">
    <name type="scientific">Priestia veravalensis</name>
    <dbReference type="NCBI Taxonomy" id="1414648"/>
    <lineage>
        <taxon>Bacteria</taxon>
        <taxon>Bacillati</taxon>
        <taxon>Bacillota</taxon>
        <taxon>Bacilli</taxon>
        <taxon>Bacillales</taxon>
        <taxon>Bacillaceae</taxon>
        <taxon>Priestia</taxon>
    </lineage>
</organism>
<dbReference type="Pfam" id="PF00483">
    <property type="entry name" value="NTP_transferase"/>
    <property type="match status" value="1"/>
</dbReference>
<dbReference type="AlphaFoldDB" id="A0A0V8JHS7"/>
<feature type="domain" description="Nucleotidyl transferase" evidence="2">
    <location>
        <begin position="2"/>
        <end position="231"/>
    </location>
</feature>
<evidence type="ECO:0000259" key="2">
    <source>
        <dbReference type="Pfam" id="PF00483"/>
    </source>
</evidence>
<accession>A0A0V8JHS7</accession>
<keyword evidence="5" id="KW-1185">Reference proteome</keyword>
<dbReference type="Gene3D" id="2.160.10.10">
    <property type="entry name" value="Hexapeptide repeat proteins"/>
    <property type="match status" value="1"/>
</dbReference>
<proteinExistence type="inferred from homology"/>
<dbReference type="Gene3D" id="3.90.550.10">
    <property type="entry name" value="Spore Coat Polysaccharide Biosynthesis Protein SpsA, Chain A"/>
    <property type="match status" value="1"/>
</dbReference>
<dbReference type="InterPro" id="IPR005835">
    <property type="entry name" value="NTP_transferase_dom"/>
</dbReference>
<dbReference type="Pfam" id="PF25087">
    <property type="entry name" value="GMPPB_C"/>
    <property type="match status" value="1"/>
</dbReference>
<gene>
    <name evidence="4" type="ORF">AS180_17725</name>
</gene>
<feature type="domain" description="Mannose-1-phosphate guanyltransferase C-terminal" evidence="3">
    <location>
        <begin position="256"/>
        <end position="311"/>
    </location>
</feature>
<dbReference type="InterPro" id="IPR050486">
    <property type="entry name" value="Mannose-1P_guanyltransferase"/>
</dbReference>
<dbReference type="PANTHER" id="PTHR22572">
    <property type="entry name" value="SUGAR-1-PHOSPHATE GUANYL TRANSFERASE"/>
    <property type="match status" value="1"/>
</dbReference>
<dbReference type="Proteomes" id="UP000053681">
    <property type="component" value="Unassembled WGS sequence"/>
</dbReference>
<evidence type="ECO:0000259" key="3">
    <source>
        <dbReference type="Pfam" id="PF25087"/>
    </source>
</evidence>
<dbReference type="InterPro" id="IPR029044">
    <property type="entry name" value="Nucleotide-diphossugar_trans"/>
</dbReference>